<feature type="domain" description="ResB-like" evidence="7">
    <location>
        <begin position="1"/>
        <end position="216"/>
    </location>
</feature>
<evidence type="ECO:0000256" key="1">
    <source>
        <dbReference type="ARBA" id="ARBA00004141"/>
    </source>
</evidence>
<evidence type="ECO:0000256" key="5">
    <source>
        <dbReference type="ARBA" id="ARBA00023136"/>
    </source>
</evidence>
<proteinExistence type="predicted"/>
<sequence>TVIENGKPHLSKIVEVNQPLSYKGYVFYQSSVEWNWENPSLEIWVKKRNDPSYLKKIEMKVRERAKLEEKNIEILALHFIPDFVINEKNEITTRSLQPNNPAAFIEGWQENEKIFFGWIFAKFPDFTQIKSEKEIDFSFELKDFKAGQFSVIQVAKDPGVNFIWVGCSFLMIGLALAFYWPPREIKIILKERQGKTEVIVGGIASKNREAFQSEFEKIMTSLRKLK</sequence>
<evidence type="ECO:0000256" key="2">
    <source>
        <dbReference type="ARBA" id="ARBA00022692"/>
    </source>
</evidence>
<feature type="transmembrane region" description="Helical" evidence="6">
    <location>
        <begin position="162"/>
        <end position="180"/>
    </location>
</feature>
<name>X1UEP2_9ZZZZ</name>
<gene>
    <name evidence="8" type="ORF">S12H4_44647</name>
</gene>
<keyword evidence="3" id="KW-0201">Cytochrome c-type biogenesis</keyword>
<comment type="subcellular location">
    <subcellularLocation>
        <location evidence="1">Membrane</location>
        <topology evidence="1">Multi-pass membrane protein</topology>
    </subcellularLocation>
</comment>
<evidence type="ECO:0000256" key="3">
    <source>
        <dbReference type="ARBA" id="ARBA00022748"/>
    </source>
</evidence>
<dbReference type="EMBL" id="BARW01027530">
    <property type="protein sequence ID" value="GAJ15984.1"/>
    <property type="molecule type" value="Genomic_DNA"/>
</dbReference>
<reference evidence="8" key="1">
    <citation type="journal article" date="2014" name="Front. Microbiol.">
        <title>High frequency of phylogenetically diverse reductive dehalogenase-homologous genes in deep subseafloor sedimentary metagenomes.</title>
        <authorList>
            <person name="Kawai M."/>
            <person name="Futagami T."/>
            <person name="Toyoda A."/>
            <person name="Takaki Y."/>
            <person name="Nishi S."/>
            <person name="Hori S."/>
            <person name="Arai W."/>
            <person name="Tsubouchi T."/>
            <person name="Morono Y."/>
            <person name="Uchiyama I."/>
            <person name="Ito T."/>
            <person name="Fujiyama A."/>
            <person name="Inagaki F."/>
            <person name="Takami H."/>
        </authorList>
    </citation>
    <scope>NUCLEOTIDE SEQUENCE</scope>
    <source>
        <strain evidence="8">Expedition CK06-06</strain>
    </source>
</reference>
<dbReference type="InterPro" id="IPR007816">
    <property type="entry name" value="ResB-like_domain"/>
</dbReference>
<feature type="non-terminal residue" evidence="8">
    <location>
        <position position="1"/>
    </location>
</feature>
<comment type="caution">
    <text evidence="8">The sequence shown here is derived from an EMBL/GenBank/DDBJ whole genome shotgun (WGS) entry which is preliminary data.</text>
</comment>
<evidence type="ECO:0000256" key="4">
    <source>
        <dbReference type="ARBA" id="ARBA00022989"/>
    </source>
</evidence>
<evidence type="ECO:0000259" key="7">
    <source>
        <dbReference type="Pfam" id="PF05140"/>
    </source>
</evidence>
<dbReference type="InterPro" id="IPR023494">
    <property type="entry name" value="Cyt_c_bgen_Ccs1/CcsB/ResB"/>
</dbReference>
<keyword evidence="4 6" id="KW-1133">Transmembrane helix</keyword>
<organism evidence="8">
    <name type="scientific">marine sediment metagenome</name>
    <dbReference type="NCBI Taxonomy" id="412755"/>
    <lineage>
        <taxon>unclassified sequences</taxon>
        <taxon>metagenomes</taxon>
        <taxon>ecological metagenomes</taxon>
    </lineage>
</organism>
<evidence type="ECO:0000313" key="8">
    <source>
        <dbReference type="EMBL" id="GAJ15984.1"/>
    </source>
</evidence>
<accession>X1UEP2</accession>
<dbReference type="PANTHER" id="PTHR31566">
    <property type="entry name" value="CYTOCHROME C BIOGENESIS PROTEIN CCS1, CHLOROPLASTIC"/>
    <property type="match status" value="1"/>
</dbReference>
<keyword evidence="2 6" id="KW-0812">Transmembrane</keyword>
<dbReference type="GO" id="GO:0016020">
    <property type="term" value="C:membrane"/>
    <property type="evidence" value="ECO:0007669"/>
    <property type="project" value="UniProtKB-SubCell"/>
</dbReference>
<dbReference type="GO" id="GO:0017004">
    <property type="term" value="P:cytochrome complex assembly"/>
    <property type="evidence" value="ECO:0007669"/>
    <property type="project" value="UniProtKB-KW"/>
</dbReference>
<dbReference type="AlphaFoldDB" id="X1UEP2"/>
<keyword evidence="5 6" id="KW-0472">Membrane</keyword>
<protein>
    <recommendedName>
        <fullName evidence="7">ResB-like domain-containing protein</fullName>
    </recommendedName>
</protein>
<evidence type="ECO:0000256" key="6">
    <source>
        <dbReference type="SAM" id="Phobius"/>
    </source>
</evidence>
<dbReference type="Pfam" id="PF05140">
    <property type="entry name" value="ResB"/>
    <property type="match status" value="1"/>
</dbReference>